<name>A0ABW1AQP2_9RHOO</name>
<evidence type="ECO:0000313" key="3">
    <source>
        <dbReference type="Proteomes" id="UP001595974"/>
    </source>
</evidence>
<proteinExistence type="predicted"/>
<evidence type="ECO:0000256" key="1">
    <source>
        <dbReference type="SAM" id="Phobius"/>
    </source>
</evidence>
<feature type="transmembrane region" description="Helical" evidence="1">
    <location>
        <begin position="75"/>
        <end position="93"/>
    </location>
</feature>
<dbReference type="RefSeq" id="WP_096446670.1">
    <property type="nucleotide sequence ID" value="NZ_JBHSOG010000030.1"/>
</dbReference>
<evidence type="ECO:0000313" key="2">
    <source>
        <dbReference type="EMBL" id="MFC5769480.1"/>
    </source>
</evidence>
<keyword evidence="1" id="KW-1133">Transmembrane helix</keyword>
<feature type="transmembrane region" description="Helical" evidence="1">
    <location>
        <begin position="50"/>
        <end position="69"/>
    </location>
</feature>
<protein>
    <recommendedName>
        <fullName evidence="4">Transmembrane lipoprotein</fullName>
    </recommendedName>
</protein>
<gene>
    <name evidence="2" type="ORF">ACFPTN_08840</name>
</gene>
<keyword evidence="1" id="KW-0812">Transmembrane</keyword>
<keyword evidence="1" id="KW-0472">Membrane</keyword>
<dbReference type="Proteomes" id="UP001595974">
    <property type="component" value="Unassembled WGS sequence"/>
</dbReference>
<dbReference type="PROSITE" id="PS51257">
    <property type="entry name" value="PROKAR_LIPOPROTEIN"/>
    <property type="match status" value="1"/>
</dbReference>
<accession>A0ABW1AQP2</accession>
<comment type="caution">
    <text evidence="2">The sequence shown here is derived from an EMBL/GenBank/DDBJ whole genome shotgun (WGS) entry which is preliminary data.</text>
</comment>
<evidence type="ECO:0008006" key="4">
    <source>
        <dbReference type="Google" id="ProtNLM"/>
    </source>
</evidence>
<organism evidence="2 3">
    <name type="scientific">Thauera sinica</name>
    <dbReference type="NCBI Taxonomy" id="2665146"/>
    <lineage>
        <taxon>Bacteria</taxon>
        <taxon>Pseudomonadati</taxon>
        <taxon>Pseudomonadota</taxon>
        <taxon>Betaproteobacteria</taxon>
        <taxon>Rhodocyclales</taxon>
        <taxon>Zoogloeaceae</taxon>
        <taxon>Thauera</taxon>
    </lineage>
</organism>
<keyword evidence="3" id="KW-1185">Reference proteome</keyword>
<sequence length="96" mass="10213">MNARKPPAIRRDWLSKTTAGTLLGLTLALGCSGLFVVFGPDMAASIEAQLAMWMVPPIWLGVLGGTFFFHSGMRAWLWLGGANLLILAVLAAARAS</sequence>
<reference evidence="3" key="1">
    <citation type="journal article" date="2019" name="Int. J. Syst. Evol. Microbiol.">
        <title>The Global Catalogue of Microorganisms (GCM) 10K type strain sequencing project: providing services to taxonomists for standard genome sequencing and annotation.</title>
        <authorList>
            <consortium name="The Broad Institute Genomics Platform"/>
            <consortium name="The Broad Institute Genome Sequencing Center for Infectious Disease"/>
            <person name="Wu L."/>
            <person name="Ma J."/>
        </authorList>
    </citation>
    <scope>NUCLEOTIDE SEQUENCE [LARGE SCALE GENOMIC DNA]</scope>
    <source>
        <strain evidence="3">SHR3</strain>
    </source>
</reference>
<feature type="transmembrane region" description="Helical" evidence="1">
    <location>
        <begin position="20"/>
        <end position="38"/>
    </location>
</feature>
<dbReference type="EMBL" id="JBHSOG010000030">
    <property type="protein sequence ID" value="MFC5769480.1"/>
    <property type="molecule type" value="Genomic_DNA"/>
</dbReference>